<evidence type="ECO:0000313" key="2">
    <source>
        <dbReference type="Proteomes" id="UP000573001"/>
    </source>
</evidence>
<comment type="caution">
    <text evidence="1">The sequence shown here is derived from an EMBL/GenBank/DDBJ whole genome shotgun (WGS) entry which is preliminary data.</text>
</comment>
<gene>
    <name evidence="1" type="ORF">HP507_08720</name>
</gene>
<evidence type="ECO:0008006" key="3">
    <source>
        <dbReference type="Google" id="ProtNLM"/>
    </source>
</evidence>
<proteinExistence type="predicted"/>
<dbReference type="EMBL" id="JABMCE010000074">
    <property type="protein sequence ID" value="NUU13913.1"/>
    <property type="molecule type" value="Genomic_DNA"/>
</dbReference>
<protein>
    <recommendedName>
        <fullName evidence="3">YcaO domain-containing protein</fullName>
    </recommendedName>
</protein>
<evidence type="ECO:0000313" key="1">
    <source>
        <dbReference type="EMBL" id="NUU13913.1"/>
    </source>
</evidence>
<accession>A0ABX2MAU1</accession>
<sequence>MLRNLLARVGFDDATVQPDRVEFGDLETRFRYDVLPEGVVERGFSRGVVTETGTVFDAPEDAARYIALQAVRELRAAEGLSTEEWVRRTVDDVPAGTSATVDGSVVTVTRTSDDPPEQSRFSVRRSRDAAAFATVANVELESIVWCGLQADSIRAFELAGGPRELSTDDAPHAPALGHLTGNRPDAPATLDGIRRGPETLFECGDHEVALLIDRGPTGVDLIERSRGTESVVASCSHVDDAERLVIAFRRSTDITIPLDASLACPQLPVGVVDASDDAAAVFTWRSLADGETRWVRRLVPPSGRSFASAAVVRMMWLRDIPVNAIVAMLVEHDRARLQPAGRPGVTLSAEALVRAFTRGRTGYRDDAQSSIVCAELRRLVVENLLPEACWEPVRSAVHGTHMDSWSSGLPVDDRYERLWPLFEGAPPPFTDTDVASVDPEVAVAAVEYGVTVVSGEPRVTRRVPFGAEPVIEVWGGSSWLARPGIAFGRPLDRPAAVRLAGWPRPDAFG</sequence>
<keyword evidence="2" id="KW-1185">Reference proteome</keyword>
<dbReference type="RefSeq" id="WP_175351399.1">
    <property type="nucleotide sequence ID" value="NZ_BAAAWQ010000001.1"/>
</dbReference>
<organism evidence="1 2">
    <name type="scientific">Curtobacterium pusillum</name>
    <dbReference type="NCBI Taxonomy" id="69373"/>
    <lineage>
        <taxon>Bacteria</taxon>
        <taxon>Bacillati</taxon>
        <taxon>Actinomycetota</taxon>
        <taxon>Actinomycetes</taxon>
        <taxon>Micrococcales</taxon>
        <taxon>Microbacteriaceae</taxon>
        <taxon>Curtobacterium</taxon>
    </lineage>
</organism>
<dbReference type="Proteomes" id="UP000573001">
    <property type="component" value="Unassembled WGS sequence"/>
</dbReference>
<name>A0ABX2MAU1_9MICO</name>
<reference evidence="1 2" key="1">
    <citation type="submission" date="2020-05" db="EMBL/GenBank/DDBJ databases">
        <title>Genome Sequencing of Type Strains.</title>
        <authorList>
            <person name="Lemaire J.F."/>
            <person name="Inderbitzin P."/>
            <person name="Gregorio O.A."/>
            <person name="Collins S.B."/>
            <person name="Wespe N."/>
            <person name="Knight-Connoni V."/>
        </authorList>
    </citation>
    <scope>NUCLEOTIDE SEQUENCE [LARGE SCALE GENOMIC DNA]</scope>
    <source>
        <strain evidence="1 2">ATCC 19096</strain>
    </source>
</reference>